<evidence type="ECO:0000313" key="3">
    <source>
        <dbReference type="Proteomes" id="UP001066276"/>
    </source>
</evidence>
<gene>
    <name evidence="2" type="ORF">NDU88_007560</name>
</gene>
<protein>
    <submittedName>
        <fullName evidence="2">Uncharacterized protein</fullName>
    </submittedName>
</protein>
<name>A0AAV7RTE3_PLEWA</name>
<comment type="caution">
    <text evidence="2">The sequence shown here is derived from an EMBL/GenBank/DDBJ whole genome shotgun (WGS) entry which is preliminary data.</text>
</comment>
<accession>A0AAV7RTE3</accession>
<proteinExistence type="predicted"/>
<feature type="compositionally biased region" description="Low complexity" evidence="1">
    <location>
        <begin position="1"/>
        <end position="23"/>
    </location>
</feature>
<feature type="region of interest" description="Disordered" evidence="1">
    <location>
        <begin position="1"/>
        <end position="89"/>
    </location>
</feature>
<evidence type="ECO:0000313" key="2">
    <source>
        <dbReference type="EMBL" id="KAJ1154817.1"/>
    </source>
</evidence>
<dbReference type="Proteomes" id="UP001066276">
    <property type="component" value="Chromosome 5"/>
</dbReference>
<feature type="compositionally biased region" description="Low complexity" evidence="1">
    <location>
        <begin position="79"/>
        <end position="89"/>
    </location>
</feature>
<evidence type="ECO:0000256" key="1">
    <source>
        <dbReference type="SAM" id="MobiDB-lite"/>
    </source>
</evidence>
<reference evidence="2" key="1">
    <citation type="journal article" date="2022" name="bioRxiv">
        <title>Sequencing and chromosome-scale assembly of the giantPleurodeles waltlgenome.</title>
        <authorList>
            <person name="Brown T."/>
            <person name="Elewa A."/>
            <person name="Iarovenko S."/>
            <person name="Subramanian E."/>
            <person name="Araus A.J."/>
            <person name="Petzold A."/>
            <person name="Susuki M."/>
            <person name="Suzuki K.-i.T."/>
            <person name="Hayashi T."/>
            <person name="Toyoda A."/>
            <person name="Oliveira C."/>
            <person name="Osipova E."/>
            <person name="Leigh N.D."/>
            <person name="Simon A."/>
            <person name="Yun M.H."/>
        </authorList>
    </citation>
    <scope>NUCLEOTIDE SEQUENCE</scope>
    <source>
        <strain evidence="2">20211129_DDA</strain>
        <tissue evidence="2">Liver</tissue>
    </source>
</reference>
<organism evidence="2 3">
    <name type="scientific">Pleurodeles waltl</name>
    <name type="common">Iberian ribbed newt</name>
    <dbReference type="NCBI Taxonomy" id="8319"/>
    <lineage>
        <taxon>Eukaryota</taxon>
        <taxon>Metazoa</taxon>
        <taxon>Chordata</taxon>
        <taxon>Craniata</taxon>
        <taxon>Vertebrata</taxon>
        <taxon>Euteleostomi</taxon>
        <taxon>Amphibia</taxon>
        <taxon>Batrachia</taxon>
        <taxon>Caudata</taxon>
        <taxon>Salamandroidea</taxon>
        <taxon>Salamandridae</taxon>
        <taxon>Pleurodelinae</taxon>
        <taxon>Pleurodeles</taxon>
    </lineage>
</organism>
<dbReference type="EMBL" id="JANPWB010000009">
    <property type="protein sequence ID" value="KAJ1154817.1"/>
    <property type="molecule type" value="Genomic_DNA"/>
</dbReference>
<sequence length="103" mass="10532">MQGCQAVSAAATSSAASRVAQSSHGVHRGTRGLGRTPPLSPRGYTASTAPALHLSLGPQPGAPLCRRRADARPAPPLAASPGPTAASSLVQPRRLRRLLAWPI</sequence>
<dbReference type="AlphaFoldDB" id="A0AAV7RTE3"/>
<keyword evidence="3" id="KW-1185">Reference proteome</keyword>